<name>A0ABY9RED4_9FLAO</name>
<protein>
    <recommendedName>
        <fullName evidence="5 14">D-alanine--D-alanine ligase</fullName>
        <ecNumber evidence="5 14">6.3.2.4</ecNumber>
    </recommendedName>
    <alternativeName>
        <fullName evidence="14">D-Ala-D-Ala ligase</fullName>
    </alternativeName>
    <alternativeName>
        <fullName evidence="14">D-alanylalanine synthetase</fullName>
    </alternativeName>
</protein>
<dbReference type="Proteomes" id="UP001180481">
    <property type="component" value="Chromosome"/>
</dbReference>
<dbReference type="PANTHER" id="PTHR23132">
    <property type="entry name" value="D-ALANINE--D-ALANINE LIGASE"/>
    <property type="match status" value="1"/>
</dbReference>
<comment type="similarity">
    <text evidence="4 14">Belongs to the D-alanine--D-alanine ligase family.</text>
</comment>
<keyword evidence="10 14" id="KW-0133">Cell shape</keyword>
<dbReference type="HAMAP" id="MF_00047">
    <property type="entry name" value="Dala_Dala_lig"/>
    <property type="match status" value="1"/>
</dbReference>
<dbReference type="SUPFAM" id="SSF56059">
    <property type="entry name" value="Glutathione synthetase ATP-binding domain-like"/>
    <property type="match status" value="1"/>
</dbReference>
<gene>
    <name evidence="14" type="primary">ddl</name>
    <name evidence="17" type="ORF">RF683_04300</name>
</gene>
<comment type="cofactor">
    <cofactor evidence="1">
        <name>Mn(2+)</name>
        <dbReference type="ChEBI" id="CHEBI:29035"/>
    </cofactor>
</comment>
<dbReference type="PROSITE" id="PS50975">
    <property type="entry name" value="ATP_GRASP"/>
    <property type="match status" value="1"/>
</dbReference>
<accession>A0ABY9RED4</accession>
<dbReference type="PROSITE" id="PS00844">
    <property type="entry name" value="DALA_DALA_LIGASE_2"/>
    <property type="match status" value="1"/>
</dbReference>
<dbReference type="InterPro" id="IPR011127">
    <property type="entry name" value="Dala_Dala_lig_N"/>
</dbReference>
<dbReference type="SUPFAM" id="SSF52440">
    <property type="entry name" value="PreATP-grasp domain"/>
    <property type="match status" value="1"/>
</dbReference>
<dbReference type="Pfam" id="PF07478">
    <property type="entry name" value="Dala_Dala_lig_C"/>
    <property type="match status" value="1"/>
</dbReference>
<dbReference type="Gene3D" id="3.30.470.20">
    <property type="entry name" value="ATP-grasp fold, B domain"/>
    <property type="match status" value="1"/>
</dbReference>
<keyword evidence="8 15" id="KW-0547">Nucleotide-binding</keyword>
<keyword evidence="11 14" id="KW-0573">Peptidoglycan synthesis</keyword>
<dbReference type="Gene3D" id="3.30.1490.20">
    <property type="entry name" value="ATP-grasp fold, A domain"/>
    <property type="match status" value="1"/>
</dbReference>
<evidence type="ECO:0000256" key="12">
    <source>
        <dbReference type="ARBA" id="ARBA00023316"/>
    </source>
</evidence>
<dbReference type="GO" id="GO:0008716">
    <property type="term" value="F:D-alanine-D-alanine ligase activity"/>
    <property type="evidence" value="ECO:0007669"/>
    <property type="project" value="UniProtKB-EC"/>
</dbReference>
<sequence length="329" mass="36900">MRNIAVVMGGYSDESVISLRSGQLILNHLDKTKYHIYEVHIVSDSWNVLLNDKKYDINRADFSVTIDDQKITFDVVVNTIHGTPGEDGHMQAYWELVNLPYTGCNFYQSSLTFNKRDTLSVLSKFNIPRAKSIYLTEGMPIHVDDVMAELGLPFFVKPNQSGSSLGVSMVQNPSEFDKALAFAFAEDKDILLESYLKGTEISVGVLKYKGVTTVLGITEIIPKNAFFDYEAKYLGKSEEITPARISVEVEQLVKETAIKVYDSLGMQGFSRTDFIIMDGIPHFIEINTNPGLSPQSIFPQQAAFAGMNFADLLDNEIKLALDRKPIWEK</sequence>
<evidence type="ECO:0000256" key="11">
    <source>
        <dbReference type="ARBA" id="ARBA00022984"/>
    </source>
</evidence>
<keyword evidence="12 14" id="KW-0961">Cell wall biogenesis/degradation</keyword>
<proteinExistence type="inferred from homology"/>
<evidence type="ECO:0000256" key="13">
    <source>
        <dbReference type="ARBA" id="ARBA00047614"/>
    </source>
</evidence>
<comment type="subcellular location">
    <subcellularLocation>
        <location evidence="3 14">Cytoplasm</location>
    </subcellularLocation>
</comment>
<evidence type="ECO:0000256" key="8">
    <source>
        <dbReference type="ARBA" id="ARBA00022741"/>
    </source>
</evidence>
<evidence type="ECO:0000256" key="9">
    <source>
        <dbReference type="ARBA" id="ARBA00022840"/>
    </source>
</evidence>
<evidence type="ECO:0000256" key="5">
    <source>
        <dbReference type="ARBA" id="ARBA00012216"/>
    </source>
</evidence>
<comment type="catalytic activity">
    <reaction evidence="13 14">
        <text>2 D-alanine + ATP = D-alanyl-D-alanine + ADP + phosphate + H(+)</text>
        <dbReference type="Rhea" id="RHEA:11224"/>
        <dbReference type="ChEBI" id="CHEBI:15378"/>
        <dbReference type="ChEBI" id="CHEBI:30616"/>
        <dbReference type="ChEBI" id="CHEBI:43474"/>
        <dbReference type="ChEBI" id="CHEBI:57416"/>
        <dbReference type="ChEBI" id="CHEBI:57822"/>
        <dbReference type="ChEBI" id="CHEBI:456216"/>
        <dbReference type="EC" id="6.3.2.4"/>
    </reaction>
</comment>
<evidence type="ECO:0000256" key="2">
    <source>
        <dbReference type="ARBA" id="ARBA00001946"/>
    </source>
</evidence>
<dbReference type="RefSeq" id="WP_309532965.1">
    <property type="nucleotide sequence ID" value="NZ_CP133721.1"/>
</dbReference>
<dbReference type="PIRSF" id="PIRSF039102">
    <property type="entry name" value="Ddl/VanB"/>
    <property type="match status" value="1"/>
</dbReference>
<dbReference type="PANTHER" id="PTHR23132:SF23">
    <property type="entry name" value="D-ALANINE--D-ALANINE LIGASE B"/>
    <property type="match status" value="1"/>
</dbReference>
<keyword evidence="7 14" id="KW-0436">Ligase</keyword>
<dbReference type="Gene3D" id="3.40.50.20">
    <property type="match status" value="1"/>
</dbReference>
<evidence type="ECO:0000256" key="3">
    <source>
        <dbReference type="ARBA" id="ARBA00004496"/>
    </source>
</evidence>
<evidence type="ECO:0000256" key="14">
    <source>
        <dbReference type="HAMAP-Rule" id="MF_00047"/>
    </source>
</evidence>
<dbReference type="InterPro" id="IPR016185">
    <property type="entry name" value="PreATP-grasp_dom_sf"/>
</dbReference>
<comment type="pathway">
    <text evidence="14">Cell wall biogenesis; peptidoglycan biosynthesis.</text>
</comment>
<dbReference type="InterPro" id="IPR013815">
    <property type="entry name" value="ATP_grasp_subdomain_1"/>
</dbReference>
<feature type="domain" description="ATP-grasp" evidence="16">
    <location>
        <begin position="119"/>
        <end position="318"/>
    </location>
</feature>
<evidence type="ECO:0000256" key="6">
    <source>
        <dbReference type="ARBA" id="ARBA00022490"/>
    </source>
</evidence>
<keyword evidence="18" id="KW-1185">Reference proteome</keyword>
<dbReference type="PROSITE" id="PS00843">
    <property type="entry name" value="DALA_DALA_LIGASE_1"/>
    <property type="match status" value="1"/>
</dbReference>
<evidence type="ECO:0000256" key="15">
    <source>
        <dbReference type="PROSITE-ProRule" id="PRU00409"/>
    </source>
</evidence>
<dbReference type="EMBL" id="CP133721">
    <property type="protein sequence ID" value="WMW78670.1"/>
    <property type="molecule type" value="Genomic_DNA"/>
</dbReference>
<dbReference type="EC" id="6.3.2.4" evidence="5 14"/>
<evidence type="ECO:0000313" key="17">
    <source>
        <dbReference type="EMBL" id="WMW78670.1"/>
    </source>
</evidence>
<evidence type="ECO:0000256" key="1">
    <source>
        <dbReference type="ARBA" id="ARBA00001936"/>
    </source>
</evidence>
<evidence type="ECO:0000313" key="18">
    <source>
        <dbReference type="Proteomes" id="UP001180481"/>
    </source>
</evidence>
<organism evidence="17 18">
    <name type="scientific">Flavobacterium nakdongensis</name>
    <dbReference type="NCBI Taxonomy" id="3073563"/>
    <lineage>
        <taxon>Bacteria</taxon>
        <taxon>Pseudomonadati</taxon>
        <taxon>Bacteroidota</taxon>
        <taxon>Flavobacteriia</taxon>
        <taxon>Flavobacteriales</taxon>
        <taxon>Flavobacteriaceae</taxon>
        <taxon>Flavobacterium</taxon>
    </lineage>
</organism>
<dbReference type="InterPro" id="IPR000291">
    <property type="entry name" value="D-Ala_lig_Van_CS"/>
</dbReference>
<evidence type="ECO:0000256" key="7">
    <source>
        <dbReference type="ARBA" id="ARBA00022598"/>
    </source>
</evidence>
<dbReference type="NCBIfam" id="TIGR01205">
    <property type="entry name" value="D_ala_D_alaTIGR"/>
    <property type="match status" value="1"/>
</dbReference>
<dbReference type="InterPro" id="IPR005905">
    <property type="entry name" value="D_ala_D_ala"/>
</dbReference>
<dbReference type="InterPro" id="IPR011761">
    <property type="entry name" value="ATP-grasp"/>
</dbReference>
<comment type="function">
    <text evidence="14">Cell wall formation.</text>
</comment>
<dbReference type="InterPro" id="IPR011095">
    <property type="entry name" value="Dala_Dala_lig_C"/>
</dbReference>
<keyword evidence="6 14" id="KW-0963">Cytoplasm</keyword>
<dbReference type="Pfam" id="PF01820">
    <property type="entry name" value="Dala_Dala_lig_N"/>
    <property type="match status" value="1"/>
</dbReference>
<reference evidence="17" key="1">
    <citation type="submission" date="2023-09" db="EMBL/GenBank/DDBJ databases">
        <title>Flavobacterium sp. 20NA77.7 isolated from freshwater.</title>
        <authorList>
            <person name="Le V."/>
            <person name="Ko S.-R."/>
            <person name="Ahn C.-Y."/>
            <person name="Oh H.-M."/>
        </authorList>
    </citation>
    <scope>NUCLEOTIDE SEQUENCE</scope>
    <source>
        <strain evidence="17">20NA77.7</strain>
    </source>
</reference>
<evidence type="ECO:0000256" key="10">
    <source>
        <dbReference type="ARBA" id="ARBA00022960"/>
    </source>
</evidence>
<comment type="cofactor">
    <cofactor evidence="2">
        <name>Mg(2+)</name>
        <dbReference type="ChEBI" id="CHEBI:18420"/>
    </cofactor>
</comment>
<dbReference type="NCBIfam" id="NF002378">
    <property type="entry name" value="PRK01372.1"/>
    <property type="match status" value="1"/>
</dbReference>
<keyword evidence="9 15" id="KW-0067">ATP-binding</keyword>
<dbReference type="NCBIfam" id="NF002527">
    <property type="entry name" value="PRK01966.1-3"/>
    <property type="match status" value="1"/>
</dbReference>
<evidence type="ECO:0000256" key="4">
    <source>
        <dbReference type="ARBA" id="ARBA00010871"/>
    </source>
</evidence>
<evidence type="ECO:0000259" key="16">
    <source>
        <dbReference type="PROSITE" id="PS50975"/>
    </source>
</evidence>